<keyword evidence="4" id="KW-0812">Transmembrane</keyword>
<sequence length="724" mass="80868">MAIKPEHRLNVGAWTYLPERDKLVKCDANGQVIETAELDNLCQNVMNYLMVHAGELVSKDDLLEKVWGIRAVSDGRITRVIRVLRVALGDDSRTPTYIETVPKRGYRLVAPIERVGEPGAIHEAKQAETNSMDEVVTATPVGSSWQRRALLSVLVLMPLLLAGYFWLATQPAEDDFSAIPLWRYEPVTFLDGIEFYHSISPDEELLAFSYASSPSDSVVRLKLQNLKTHQVVALTEAPYSSFGAAWNPDGTQLAYQRVLSGRLCEIRLLTLNAQRDRVLTDELLTSCGAQSISARLSWSPDGRFLVYPSREDGQNQMALMLYPMAGGQPQVLTAPPASGFGDYAARFSRDGNQLAFLRYTSGAAELWVLSLSNRSNQMLVRFHEYIPGNVDWSLDDQKIIYPTGQATLGAVHAQSGIRQMLAYTSHNAREIQISTSGRILASVGSFSQLNILKVPNEAQASPYANNQQVFSSNRSEAFAEASPVEGGPVAVVSRRSGVSQVWLFNEDGSQVQLTHFADNERFSELRFSPNGKYLLALISQQLWLLQENKPPRALVHNGSENISNPSWSSDSRAIYFAASQRGQWQLMKLDIEEADTAELLYADRALYLESPGGRYRFWQSSHDHRYYLEMAGNMAQQLDLISDGVLPLRFVLTDEGLYFSSYQEDNRYQLFYLDFTSMQLKVATSAALYFDQFSVSADGRYLYLPSMGAGDTDIAEISVVQQNL</sequence>
<keyword evidence="7" id="KW-1185">Reference proteome</keyword>
<reference evidence="6 7" key="1">
    <citation type="submission" date="2016-10" db="EMBL/GenBank/DDBJ databases">
        <authorList>
            <person name="de Groot N.N."/>
        </authorList>
    </citation>
    <scope>NUCLEOTIDE SEQUENCE [LARGE SCALE GENOMIC DNA]</scope>
    <source>
        <strain evidence="6 7">CGMCC 1.3430</strain>
    </source>
</reference>
<dbReference type="InterPro" id="IPR016032">
    <property type="entry name" value="Sig_transdc_resp-reg_C-effctor"/>
</dbReference>
<dbReference type="SUPFAM" id="SSF46894">
    <property type="entry name" value="C-terminal effector domain of the bipartite response regulators"/>
    <property type="match status" value="1"/>
</dbReference>
<comment type="similarity">
    <text evidence="1">Belongs to the TolB family.</text>
</comment>
<dbReference type="InterPro" id="IPR011042">
    <property type="entry name" value="6-blade_b-propeller_TolB-like"/>
</dbReference>
<dbReference type="CDD" id="cd00383">
    <property type="entry name" value="trans_reg_C"/>
    <property type="match status" value="1"/>
</dbReference>
<dbReference type="Proteomes" id="UP000198773">
    <property type="component" value="Unassembled WGS sequence"/>
</dbReference>
<dbReference type="PANTHER" id="PTHR36842">
    <property type="entry name" value="PROTEIN TOLB HOMOLOG"/>
    <property type="match status" value="1"/>
</dbReference>
<evidence type="ECO:0000256" key="3">
    <source>
        <dbReference type="PROSITE-ProRule" id="PRU01091"/>
    </source>
</evidence>
<keyword evidence="2 3" id="KW-0238">DNA-binding</keyword>
<keyword evidence="4" id="KW-1133">Transmembrane helix</keyword>
<accession>A0A1H3XEU9</accession>
<dbReference type="RefSeq" id="WP_091338149.1">
    <property type="nucleotide sequence ID" value="NZ_FNRM01000001.1"/>
</dbReference>
<dbReference type="InterPro" id="IPR011659">
    <property type="entry name" value="WD40"/>
</dbReference>
<feature type="transmembrane region" description="Helical" evidence="4">
    <location>
        <begin position="149"/>
        <end position="167"/>
    </location>
</feature>
<dbReference type="Pfam" id="PF07676">
    <property type="entry name" value="PD40"/>
    <property type="match status" value="3"/>
</dbReference>
<evidence type="ECO:0000256" key="1">
    <source>
        <dbReference type="ARBA" id="ARBA00009820"/>
    </source>
</evidence>
<organism evidence="6 7">
    <name type="scientific">Alkalimonas amylolytica</name>
    <dbReference type="NCBI Taxonomy" id="152573"/>
    <lineage>
        <taxon>Bacteria</taxon>
        <taxon>Pseudomonadati</taxon>
        <taxon>Pseudomonadota</taxon>
        <taxon>Gammaproteobacteria</taxon>
        <taxon>Alkalimonas</taxon>
    </lineage>
</organism>
<feature type="domain" description="OmpR/PhoB-type" evidence="5">
    <location>
        <begin position="6"/>
        <end position="110"/>
    </location>
</feature>
<dbReference type="InterPro" id="IPR036388">
    <property type="entry name" value="WH-like_DNA-bd_sf"/>
</dbReference>
<dbReference type="InterPro" id="IPR001867">
    <property type="entry name" value="OmpR/PhoB-type_DNA-bd"/>
</dbReference>
<dbReference type="Gene3D" id="2.120.10.30">
    <property type="entry name" value="TolB, C-terminal domain"/>
    <property type="match status" value="2"/>
</dbReference>
<evidence type="ECO:0000256" key="2">
    <source>
        <dbReference type="ARBA" id="ARBA00023125"/>
    </source>
</evidence>
<dbReference type="Gene3D" id="1.10.10.10">
    <property type="entry name" value="Winged helix-like DNA-binding domain superfamily/Winged helix DNA-binding domain"/>
    <property type="match status" value="1"/>
</dbReference>
<feature type="DNA-binding region" description="OmpR/PhoB-type" evidence="3">
    <location>
        <begin position="6"/>
        <end position="110"/>
    </location>
</feature>
<dbReference type="OrthoDB" id="8430416at2"/>
<dbReference type="Pfam" id="PF00486">
    <property type="entry name" value="Trans_reg_C"/>
    <property type="match status" value="1"/>
</dbReference>
<dbReference type="SUPFAM" id="SSF50993">
    <property type="entry name" value="Peptidase/esterase 'gauge' domain"/>
    <property type="match status" value="1"/>
</dbReference>
<dbReference type="SMART" id="SM00862">
    <property type="entry name" value="Trans_reg_C"/>
    <property type="match status" value="1"/>
</dbReference>
<evidence type="ECO:0000313" key="7">
    <source>
        <dbReference type="Proteomes" id="UP000198773"/>
    </source>
</evidence>
<gene>
    <name evidence="6" type="ORF">SAMN04488051_101217</name>
</gene>
<dbReference type="SUPFAM" id="SSF82171">
    <property type="entry name" value="DPP6 N-terminal domain-like"/>
    <property type="match status" value="1"/>
</dbReference>
<name>A0A1H3XEU9_ALKAM</name>
<dbReference type="STRING" id="152573.SAMN04488051_101217"/>
<dbReference type="AlphaFoldDB" id="A0A1H3XEU9"/>
<dbReference type="GO" id="GO:0000160">
    <property type="term" value="P:phosphorelay signal transduction system"/>
    <property type="evidence" value="ECO:0007669"/>
    <property type="project" value="InterPro"/>
</dbReference>
<dbReference type="PROSITE" id="PS51755">
    <property type="entry name" value="OMPR_PHOB"/>
    <property type="match status" value="1"/>
</dbReference>
<dbReference type="GO" id="GO:0003677">
    <property type="term" value="F:DNA binding"/>
    <property type="evidence" value="ECO:0007669"/>
    <property type="project" value="UniProtKB-UniRule"/>
</dbReference>
<dbReference type="PANTHER" id="PTHR36842:SF1">
    <property type="entry name" value="PROTEIN TOLB"/>
    <property type="match status" value="1"/>
</dbReference>
<evidence type="ECO:0000259" key="5">
    <source>
        <dbReference type="PROSITE" id="PS51755"/>
    </source>
</evidence>
<evidence type="ECO:0000313" key="6">
    <source>
        <dbReference type="EMBL" id="SDZ97869.1"/>
    </source>
</evidence>
<proteinExistence type="inferred from homology"/>
<keyword evidence="4" id="KW-0472">Membrane</keyword>
<protein>
    <submittedName>
        <fullName evidence="6">WD40-like Beta Propeller Repeat</fullName>
    </submittedName>
</protein>
<dbReference type="EMBL" id="FNRM01000001">
    <property type="protein sequence ID" value="SDZ97869.1"/>
    <property type="molecule type" value="Genomic_DNA"/>
</dbReference>
<evidence type="ECO:0000256" key="4">
    <source>
        <dbReference type="SAM" id="Phobius"/>
    </source>
</evidence>
<dbReference type="GO" id="GO:0006355">
    <property type="term" value="P:regulation of DNA-templated transcription"/>
    <property type="evidence" value="ECO:0007669"/>
    <property type="project" value="InterPro"/>
</dbReference>